<dbReference type="EMBL" id="NISI01000006">
    <property type="protein sequence ID" value="OWR02924.1"/>
    <property type="molecule type" value="Genomic_DNA"/>
</dbReference>
<evidence type="ECO:0000313" key="3">
    <source>
        <dbReference type="Proteomes" id="UP000197446"/>
    </source>
</evidence>
<sequence>MGREALCTARVGNDSAQVTALLESTTVVLRGELKRKWAIAALQNLRVDGGELRFEHGGEPVALSLGEKEAERWLKKLQTPPPTLAAKLGVSAANPALLIGPTEGTLDPALAEALAGGITTNMREARMLVAVLSNAAELPRMAEFHADMLCNTVWVVHGKGPDADPSDTLVRIAMRGWGYVDNKTSAVSDKLTATRYVRSAAPAKAGARKAAPKKTTTKPAPRKR</sequence>
<organism evidence="2 3">
    <name type="scientific">Roseateles puraquae</name>
    <dbReference type="NCBI Taxonomy" id="431059"/>
    <lineage>
        <taxon>Bacteria</taxon>
        <taxon>Pseudomonadati</taxon>
        <taxon>Pseudomonadota</taxon>
        <taxon>Betaproteobacteria</taxon>
        <taxon>Burkholderiales</taxon>
        <taxon>Sphaerotilaceae</taxon>
        <taxon>Roseateles</taxon>
    </lineage>
</organism>
<accession>A0A254N5S2</accession>
<evidence type="ECO:0000313" key="2">
    <source>
        <dbReference type="EMBL" id="OWR02924.1"/>
    </source>
</evidence>
<feature type="compositionally biased region" description="Basic residues" evidence="1">
    <location>
        <begin position="206"/>
        <end position="224"/>
    </location>
</feature>
<comment type="caution">
    <text evidence="2">The sequence shown here is derived from an EMBL/GenBank/DDBJ whole genome shotgun (WGS) entry which is preliminary data.</text>
</comment>
<reference evidence="2 3" key="1">
    <citation type="journal article" date="2007" name="Int. J. Syst. Evol. Microbiol.">
        <title>Description of Pelomonas aquatica sp. nov. and Pelomonas puraquae sp. nov., isolated from industrial and haemodialysis water.</title>
        <authorList>
            <person name="Gomila M."/>
            <person name="Bowien B."/>
            <person name="Falsen E."/>
            <person name="Moore E.R."/>
            <person name="Lalucat J."/>
        </authorList>
    </citation>
    <scope>NUCLEOTIDE SEQUENCE [LARGE SCALE GENOMIC DNA]</scope>
    <source>
        <strain evidence="2 3">CCUG 52769</strain>
    </source>
</reference>
<evidence type="ECO:0000256" key="1">
    <source>
        <dbReference type="SAM" id="MobiDB-lite"/>
    </source>
</evidence>
<dbReference type="Proteomes" id="UP000197446">
    <property type="component" value="Unassembled WGS sequence"/>
</dbReference>
<protein>
    <submittedName>
        <fullName evidence="2">Uncharacterized protein</fullName>
    </submittedName>
</protein>
<feature type="region of interest" description="Disordered" evidence="1">
    <location>
        <begin position="199"/>
        <end position="224"/>
    </location>
</feature>
<proteinExistence type="predicted"/>
<keyword evidence="3" id="KW-1185">Reference proteome</keyword>
<name>A0A254N5S2_9BURK</name>
<dbReference type="RefSeq" id="WP_088484078.1">
    <property type="nucleotide sequence ID" value="NZ_NISI01000006.1"/>
</dbReference>
<gene>
    <name evidence="2" type="ORF">CDO81_15150</name>
</gene>
<dbReference type="AlphaFoldDB" id="A0A254N5S2"/>
<dbReference type="OrthoDB" id="121137at2"/>